<evidence type="ECO:0000256" key="1">
    <source>
        <dbReference type="SAM" id="Coils"/>
    </source>
</evidence>
<proteinExistence type="predicted"/>
<organism evidence="3 4">
    <name type="scientific">Perkinsus chesapeaki</name>
    <name type="common">Clam parasite</name>
    <name type="synonym">Perkinsus andrewsi</name>
    <dbReference type="NCBI Taxonomy" id="330153"/>
    <lineage>
        <taxon>Eukaryota</taxon>
        <taxon>Sar</taxon>
        <taxon>Alveolata</taxon>
        <taxon>Perkinsozoa</taxon>
        <taxon>Perkinsea</taxon>
        <taxon>Perkinsida</taxon>
        <taxon>Perkinsidae</taxon>
        <taxon>Perkinsus</taxon>
    </lineage>
</organism>
<dbReference type="AlphaFoldDB" id="A0A7J6LZ16"/>
<evidence type="ECO:0000313" key="4">
    <source>
        <dbReference type="Proteomes" id="UP000591131"/>
    </source>
</evidence>
<dbReference type="OrthoDB" id="10427191at2759"/>
<keyword evidence="4" id="KW-1185">Reference proteome</keyword>
<reference evidence="3 4" key="1">
    <citation type="submission" date="2020-04" db="EMBL/GenBank/DDBJ databases">
        <title>Perkinsus chesapeaki whole genome sequence.</title>
        <authorList>
            <person name="Bogema D.R."/>
        </authorList>
    </citation>
    <scope>NUCLEOTIDE SEQUENCE [LARGE SCALE GENOMIC DNA]</scope>
    <source>
        <strain evidence="3">ATCC PRA-425</strain>
    </source>
</reference>
<keyword evidence="1" id="KW-0175">Coiled coil</keyword>
<evidence type="ECO:0000256" key="2">
    <source>
        <dbReference type="SAM" id="MobiDB-lite"/>
    </source>
</evidence>
<feature type="region of interest" description="Disordered" evidence="2">
    <location>
        <begin position="532"/>
        <end position="552"/>
    </location>
</feature>
<dbReference type="EMBL" id="JAAPAO010000285">
    <property type="protein sequence ID" value="KAF4664533.1"/>
    <property type="molecule type" value="Genomic_DNA"/>
</dbReference>
<name>A0A7J6LZ16_PERCH</name>
<dbReference type="Proteomes" id="UP000591131">
    <property type="component" value="Unassembled WGS sequence"/>
</dbReference>
<comment type="caution">
    <text evidence="3">The sequence shown here is derived from an EMBL/GenBank/DDBJ whole genome shotgun (WGS) entry which is preliminary data.</text>
</comment>
<gene>
    <name evidence="3" type="ORF">FOL47_005079</name>
</gene>
<feature type="coiled-coil region" evidence="1">
    <location>
        <begin position="172"/>
        <end position="255"/>
    </location>
</feature>
<feature type="region of interest" description="Disordered" evidence="2">
    <location>
        <begin position="1"/>
        <end position="51"/>
    </location>
</feature>
<evidence type="ECO:0000313" key="3">
    <source>
        <dbReference type="EMBL" id="KAF4664533.1"/>
    </source>
</evidence>
<feature type="compositionally biased region" description="Basic and acidic residues" evidence="2">
    <location>
        <begin position="537"/>
        <end position="548"/>
    </location>
</feature>
<accession>A0A7J6LZ16</accession>
<protein>
    <submittedName>
        <fullName evidence="3">Uncharacterized protein</fullName>
    </submittedName>
</protein>
<sequence length="617" mass="69115">MTGPRNEEETPASPTSSELLMQGILDEDLPFHYSDDEEEEPRKSSGRQGGMVDVESKKSIFEGETLLAIRTRDSSLVGGFRLYRGPFVRGFHYDSVTAGIKSGINAQRSESSQEKAMYILDITVASNHLPRHHTAPFQVVVKILVGLGLRRASNLIMRIPTIPSVTPDTRVAVELHKQLALARSRCHELEQADKIHNSDITALRASNMALRAEVNSAKRQVKLSNEEAQSLRHRLDATSRALSDLKSSNAALEAQTGILLQSRKEQQPLHEPAENRKASIVEGNKSTTVTPRQRGIQTDEHPQVEMVSSEVLGELKRKLMTYEERDAKYSRFLPGIEFIQRHAEAMGSSTEDAHGGELWLRVIAYLDERIEGLEEDNRTMREREDRRAAASEVDGETVQTIKELQQQLRIKNDLIESLVKRQANTLSAESAVSREEHRSFWSLAAPMTSSPNGPAASDSTTSRLVELSSILAYERDRRRQLEALLQEQTAATGTAIAERDRFKRGEDSLLVDFRSLASQVSLLLRELHTITTSQGHKNRDSEPRRTRSEATSMRALQSLQKQLVRLTQRADNRTTSSTSILGQTRQFTNSVMRVILLVSLESGGDQPQDITVRFPTE</sequence>
<feature type="coiled-coil region" evidence="1">
    <location>
        <begin position="363"/>
        <end position="421"/>
    </location>
</feature>